<evidence type="ECO:0000313" key="1">
    <source>
        <dbReference type="EMBL" id="AMB99902.1"/>
    </source>
</evidence>
<organism evidence="1 2">
    <name type="scientific">Aerococcus urinaehominis</name>
    <dbReference type="NCBI Taxonomy" id="128944"/>
    <lineage>
        <taxon>Bacteria</taxon>
        <taxon>Bacillati</taxon>
        <taxon>Bacillota</taxon>
        <taxon>Bacilli</taxon>
        <taxon>Lactobacillales</taxon>
        <taxon>Aerococcaceae</taxon>
        <taxon>Aerococcus</taxon>
    </lineage>
</organism>
<protein>
    <submittedName>
        <fullName evidence="1">Uncharacterized protein</fullName>
    </submittedName>
</protein>
<name>A0A0X8FM76_9LACT</name>
<dbReference type="EMBL" id="CP014163">
    <property type="protein sequence ID" value="AMB99902.1"/>
    <property type="molecule type" value="Genomic_DNA"/>
</dbReference>
<evidence type="ECO:0000313" key="2">
    <source>
        <dbReference type="Proteomes" id="UP000062260"/>
    </source>
</evidence>
<accession>A0A0X8FM76</accession>
<gene>
    <name evidence="1" type="ORF">AWM75_07935</name>
</gene>
<sequence>MAIDYEILKQTANKLGLKISFGDKPGFYTPDKYYDFVSLMFEDDHDNQDGNINATHSEPEE</sequence>
<reference evidence="2" key="2">
    <citation type="submission" date="2016-01" db="EMBL/GenBank/DDBJ databases">
        <title>Six Aerococcus type strain genome sequencing and assembly using PacBio and Illumina Hiseq.</title>
        <authorList>
            <person name="Carkaci D."/>
            <person name="Dargis R."/>
            <person name="Nielsen X.C."/>
            <person name="Skovgaard O."/>
            <person name="Fuursted K."/>
            <person name="Christensen J.J."/>
        </authorList>
    </citation>
    <scope>NUCLEOTIDE SEQUENCE [LARGE SCALE GENOMIC DNA]</scope>
    <source>
        <strain evidence="2">CCUG42038B</strain>
    </source>
</reference>
<dbReference type="Proteomes" id="UP000062260">
    <property type="component" value="Chromosome"/>
</dbReference>
<dbReference type="AlphaFoldDB" id="A0A0X8FM76"/>
<reference evidence="1 2" key="1">
    <citation type="journal article" date="2016" name="Genome Announc.">
        <title>Complete Genome Sequences of Aerococcus christensenii CCUG 28831T, Aerococcus sanguinicola CCUG 43001T, Aerococcus urinae CCUG 36881T, Aerococcus urinaeequi CCUG 28094T, Aerococcus urinaehominis CCUG 42038 BT, and Aerococcus viridans CCUG 4311T.</title>
        <authorList>
            <person name="Carkaci D."/>
            <person name="Dargis R."/>
            <person name="Nielsen X.C."/>
            <person name="Skovgaard O."/>
            <person name="Fuursted K."/>
            <person name="Christensen J.J."/>
        </authorList>
    </citation>
    <scope>NUCLEOTIDE SEQUENCE [LARGE SCALE GENOMIC DNA]</scope>
    <source>
        <strain evidence="1 2">CCUG42038B</strain>
    </source>
</reference>
<keyword evidence="2" id="KW-1185">Reference proteome</keyword>
<dbReference type="KEGG" id="auh:AWM75_07935"/>
<proteinExistence type="predicted"/>
<dbReference type="RefSeq" id="WP_067980579.1">
    <property type="nucleotide sequence ID" value="NZ_CP014163.1"/>
</dbReference>